<organism evidence="1">
    <name type="scientific">marine sediment metagenome</name>
    <dbReference type="NCBI Taxonomy" id="412755"/>
    <lineage>
        <taxon>unclassified sequences</taxon>
        <taxon>metagenomes</taxon>
        <taxon>ecological metagenomes</taxon>
    </lineage>
</organism>
<evidence type="ECO:0000313" key="1">
    <source>
        <dbReference type="EMBL" id="GAH30402.1"/>
    </source>
</evidence>
<protein>
    <submittedName>
        <fullName evidence="1">Uncharacterized protein</fullName>
    </submittedName>
</protein>
<comment type="caution">
    <text evidence="1">The sequence shown here is derived from an EMBL/GenBank/DDBJ whole genome shotgun (WGS) entry which is preliminary data.</text>
</comment>
<name>X1ECR3_9ZZZZ</name>
<feature type="non-terminal residue" evidence="1">
    <location>
        <position position="1"/>
    </location>
</feature>
<reference evidence="1" key="1">
    <citation type="journal article" date="2014" name="Front. Microbiol.">
        <title>High frequency of phylogenetically diverse reductive dehalogenase-homologous genes in deep subseafloor sedimentary metagenomes.</title>
        <authorList>
            <person name="Kawai M."/>
            <person name="Futagami T."/>
            <person name="Toyoda A."/>
            <person name="Takaki Y."/>
            <person name="Nishi S."/>
            <person name="Hori S."/>
            <person name="Arai W."/>
            <person name="Tsubouchi T."/>
            <person name="Morono Y."/>
            <person name="Uchiyama I."/>
            <person name="Ito T."/>
            <person name="Fujiyama A."/>
            <person name="Inagaki F."/>
            <person name="Takami H."/>
        </authorList>
    </citation>
    <scope>NUCLEOTIDE SEQUENCE</scope>
    <source>
        <strain evidence="1">Expedition CK06-06</strain>
    </source>
</reference>
<gene>
    <name evidence="1" type="ORF">S01H4_66004</name>
</gene>
<proteinExistence type="predicted"/>
<dbReference type="AlphaFoldDB" id="X1ECR3"/>
<accession>X1ECR3</accession>
<dbReference type="EMBL" id="BART01040641">
    <property type="protein sequence ID" value="GAH30402.1"/>
    <property type="molecule type" value="Genomic_DNA"/>
</dbReference>
<sequence length="86" mass="9755">GAIVSTVKNVLMVIADENEKKSPDYEEAVWELFNISPVLDIKVRKYRTAAKTFKWNKKEIARRGWNIDNPAYLAVAQIVSTSESKA</sequence>